<sequence length="216" mass="24269">MAVKWKKSDRFKPELILKRVAATRTRKPDGIGSSFAGFELDYSLSSLISMLEFPAAARDVDPAILIRKAAAHDPDDLTKESFLRELNRQLTAELSQRNKEFHVLTSVSFDKQLDLGSITVDKVHIRFFGRSHPRKYLSHRAALVQDKRIPVRKDAPSYNQVIATVTAKKPEHAISSALRAIDLHRALCCLLCNSQMEIVGDSWIPINSIRVGAIHT</sequence>
<evidence type="ECO:0000313" key="2">
    <source>
        <dbReference type="Proteomes" id="UP001410394"/>
    </source>
</evidence>
<comment type="caution">
    <text evidence="1">The sequence shown here is derived from an EMBL/GenBank/DDBJ whole genome shotgun (WGS) entry which is preliminary data.</text>
</comment>
<dbReference type="EMBL" id="JBDIVE010000019">
    <property type="protein sequence ID" value="MEN3070750.1"/>
    <property type="molecule type" value="Genomic_DNA"/>
</dbReference>
<dbReference type="Proteomes" id="UP001410394">
    <property type="component" value="Unassembled WGS sequence"/>
</dbReference>
<proteinExistence type="predicted"/>
<dbReference type="RefSeq" id="WP_345921528.1">
    <property type="nucleotide sequence ID" value="NZ_JBDIVE010000019.1"/>
</dbReference>
<keyword evidence="2" id="KW-1185">Reference proteome</keyword>
<accession>A0ABU9Z472</accession>
<name>A0ABU9Z472_9RHOO</name>
<protein>
    <submittedName>
        <fullName evidence="1">Uncharacterized protein</fullName>
    </submittedName>
</protein>
<evidence type="ECO:0000313" key="1">
    <source>
        <dbReference type="EMBL" id="MEN3070750.1"/>
    </source>
</evidence>
<organism evidence="1 2">
    <name type="scientific">Uliginosibacterium sediminicola</name>
    <dbReference type="NCBI Taxonomy" id="2024550"/>
    <lineage>
        <taxon>Bacteria</taxon>
        <taxon>Pseudomonadati</taxon>
        <taxon>Pseudomonadota</taxon>
        <taxon>Betaproteobacteria</taxon>
        <taxon>Rhodocyclales</taxon>
        <taxon>Zoogloeaceae</taxon>
        <taxon>Uliginosibacterium</taxon>
    </lineage>
</organism>
<gene>
    <name evidence="1" type="ORF">ABDB84_19860</name>
</gene>
<reference evidence="1 2" key="1">
    <citation type="journal article" date="2018" name="Int. J. Syst. Evol. Microbiol.">
        <title>Uliginosibacterium sediminicola sp. nov., isolated from freshwater sediment.</title>
        <authorList>
            <person name="Hwang W.M."/>
            <person name="Kim S.M."/>
            <person name="Kang K."/>
            <person name="Ahn T.Y."/>
        </authorList>
    </citation>
    <scope>NUCLEOTIDE SEQUENCE [LARGE SCALE GENOMIC DNA]</scope>
    <source>
        <strain evidence="1 2">M1-21</strain>
    </source>
</reference>